<evidence type="ECO:0008006" key="3">
    <source>
        <dbReference type="Google" id="ProtNLM"/>
    </source>
</evidence>
<dbReference type="RefSeq" id="WP_005202247.1">
    <property type="nucleotide sequence ID" value="NZ_BAFC01000009.1"/>
</dbReference>
<accession>H5TVL0</accession>
<evidence type="ECO:0000313" key="2">
    <source>
        <dbReference type="Proteomes" id="UP000005845"/>
    </source>
</evidence>
<sequence length="494" mass="54124">MASQNSAGAVAVANVDLCIVGAGVAGLNALAVATEYLDAGARAALVDRRPDAGGMWNDTYSYVRLHQPYEFFTAGDIAWRLRRAPDYLATKPEVLDHLRYCRDVLAERVALDEYYGWTMDRFDEHADGVRVHLSDPAGGKLVLDTPILINAYGFNVTPNQPLALSSSQVKSVSPDFFDFSENDFTDTNTPVWIIGGGKTAMDTAYLITTRNPGREVHLVAGAGTFFNNREAAFPIGMRRWWAAKPASQVFSSFADMYDGTNDQQVTAAYRARYGISPMPESRRFLNGNLSPSECDAISAALSGIVTDYLVDVVDRDGMPQLVFRSHEEIPVVPGSWVVNCTGYLLREDSTDGDPYVSKGGRVLTINTSSATFQFSTYAAYFLTHLAFLGKLDSVPLYQTDLGVVARGHSQAAVGVSCCLAMYNIGLIADEVPLKVLTNCGVDFDRWSRMPLRLASSTQFMLTHRRKRENYRRALDITSKRLGFSCGPLVGATVS</sequence>
<evidence type="ECO:0000313" key="1">
    <source>
        <dbReference type="EMBL" id="GAB37518.1"/>
    </source>
</evidence>
<organism evidence="1 2">
    <name type="scientific">Gordonia sputi NBRC 100414</name>
    <dbReference type="NCBI Taxonomy" id="1089453"/>
    <lineage>
        <taxon>Bacteria</taxon>
        <taxon>Bacillati</taxon>
        <taxon>Actinomycetota</taxon>
        <taxon>Actinomycetes</taxon>
        <taxon>Mycobacteriales</taxon>
        <taxon>Gordoniaceae</taxon>
        <taxon>Gordonia</taxon>
    </lineage>
</organism>
<dbReference type="Proteomes" id="UP000005845">
    <property type="component" value="Unassembled WGS sequence"/>
</dbReference>
<reference evidence="1 2" key="1">
    <citation type="submission" date="2012-02" db="EMBL/GenBank/DDBJ databases">
        <title>Whole genome shotgun sequence of Gordonia sputi NBRC 100414.</title>
        <authorList>
            <person name="Yoshida I."/>
            <person name="Hosoyama A."/>
            <person name="Tsuchikane K."/>
            <person name="Katsumata H."/>
            <person name="Yamazaki S."/>
            <person name="Fujita N."/>
        </authorList>
    </citation>
    <scope>NUCLEOTIDE SEQUENCE [LARGE SCALE GENOMIC DNA]</scope>
    <source>
        <strain evidence="1 2">NBRC 100414</strain>
    </source>
</reference>
<protein>
    <recommendedName>
        <fullName evidence="3">Flavin-containing monooxygenase</fullName>
    </recommendedName>
</protein>
<proteinExistence type="predicted"/>
<dbReference type="EMBL" id="BAFC01000009">
    <property type="protein sequence ID" value="GAB37518.1"/>
    <property type="molecule type" value="Genomic_DNA"/>
</dbReference>
<dbReference type="eggNOG" id="COG2072">
    <property type="taxonomic scope" value="Bacteria"/>
</dbReference>
<gene>
    <name evidence="1" type="ORF">GOSPT_009_00210</name>
</gene>
<dbReference type="AlphaFoldDB" id="H5TVL0"/>
<name>H5TVL0_9ACTN</name>
<comment type="caution">
    <text evidence="1">The sequence shown here is derived from an EMBL/GenBank/DDBJ whole genome shotgun (WGS) entry which is preliminary data.</text>
</comment>
<dbReference type="InterPro" id="IPR036188">
    <property type="entry name" value="FAD/NAD-bd_sf"/>
</dbReference>
<dbReference type="Gene3D" id="3.50.50.60">
    <property type="entry name" value="FAD/NAD(P)-binding domain"/>
    <property type="match status" value="1"/>
</dbReference>
<keyword evidence="2" id="KW-1185">Reference proteome</keyword>
<dbReference type="SUPFAM" id="SSF51905">
    <property type="entry name" value="FAD/NAD(P)-binding domain"/>
    <property type="match status" value="1"/>
</dbReference>